<dbReference type="InterPro" id="IPR004360">
    <property type="entry name" value="Glyas_Fos-R_dOase_dom"/>
</dbReference>
<sequence length="158" mass="18010">MATGSDAGKSAEAVLEWPKQDKKRMLHAVYRVGDLDRTIKCYTECFGMKLLRKRDVPEEKYTNAFLGYGPEDTNFALELTYNYGVDKYDIGAGFGHFAIANEDVCIVYLQHLTLHVTDPWACLMLWMQCRCTSCLRQLNHLIVVRSLVNLVLSREGPL</sequence>
<feature type="domain" description="VOC" evidence="1">
    <location>
        <begin position="24"/>
        <end position="158"/>
    </location>
</feature>
<evidence type="ECO:0000313" key="2">
    <source>
        <dbReference type="EnsemblPlants" id="AET7Gv20881400.10"/>
    </source>
</evidence>
<dbReference type="Proteomes" id="UP000015105">
    <property type="component" value="Chromosome 7D"/>
</dbReference>
<name>A0A453SBC8_AEGTS</name>
<dbReference type="EnsemblPlants" id="AET7Gv20881400.10">
    <property type="protein sequence ID" value="AET7Gv20881400.10"/>
    <property type="gene ID" value="AET7Gv20881400"/>
</dbReference>
<evidence type="ECO:0000259" key="1">
    <source>
        <dbReference type="PROSITE" id="PS51819"/>
    </source>
</evidence>
<dbReference type="GO" id="GO:0019243">
    <property type="term" value="P:methylglyoxal catabolic process to D-lactate via S-lactoyl-glutathione"/>
    <property type="evidence" value="ECO:0007669"/>
    <property type="project" value="TreeGrafter"/>
</dbReference>
<organism evidence="2 3">
    <name type="scientific">Aegilops tauschii subsp. strangulata</name>
    <name type="common">Goatgrass</name>
    <dbReference type="NCBI Taxonomy" id="200361"/>
    <lineage>
        <taxon>Eukaryota</taxon>
        <taxon>Viridiplantae</taxon>
        <taxon>Streptophyta</taxon>
        <taxon>Embryophyta</taxon>
        <taxon>Tracheophyta</taxon>
        <taxon>Spermatophyta</taxon>
        <taxon>Magnoliopsida</taxon>
        <taxon>Liliopsida</taxon>
        <taxon>Poales</taxon>
        <taxon>Poaceae</taxon>
        <taxon>BOP clade</taxon>
        <taxon>Pooideae</taxon>
        <taxon>Triticodae</taxon>
        <taxon>Triticeae</taxon>
        <taxon>Triticinae</taxon>
        <taxon>Aegilops</taxon>
    </lineage>
</organism>
<dbReference type="InterPro" id="IPR029068">
    <property type="entry name" value="Glyas_Bleomycin-R_OHBP_Dase"/>
</dbReference>
<reference evidence="2" key="5">
    <citation type="journal article" date="2021" name="G3 (Bethesda)">
        <title>Aegilops tauschii genome assembly Aet v5.0 features greater sequence contiguity and improved annotation.</title>
        <authorList>
            <person name="Wang L."/>
            <person name="Zhu T."/>
            <person name="Rodriguez J.C."/>
            <person name="Deal K.R."/>
            <person name="Dubcovsky J."/>
            <person name="McGuire P.E."/>
            <person name="Lux T."/>
            <person name="Spannagl M."/>
            <person name="Mayer K.F.X."/>
            <person name="Baldrich P."/>
            <person name="Meyers B.C."/>
            <person name="Huo N."/>
            <person name="Gu Y.Q."/>
            <person name="Zhou H."/>
            <person name="Devos K.M."/>
            <person name="Bennetzen J.L."/>
            <person name="Unver T."/>
            <person name="Budak H."/>
            <person name="Gulick P.J."/>
            <person name="Galiba G."/>
            <person name="Kalapos B."/>
            <person name="Nelson D.R."/>
            <person name="Li P."/>
            <person name="You F.M."/>
            <person name="Luo M.C."/>
            <person name="Dvorak J."/>
        </authorList>
    </citation>
    <scope>NUCLEOTIDE SEQUENCE [LARGE SCALE GENOMIC DNA]</scope>
    <source>
        <strain evidence="2">cv. AL8/78</strain>
    </source>
</reference>
<reference evidence="3" key="2">
    <citation type="journal article" date="2017" name="Nat. Plants">
        <title>The Aegilops tauschii genome reveals multiple impacts of transposons.</title>
        <authorList>
            <person name="Zhao G."/>
            <person name="Zou C."/>
            <person name="Li K."/>
            <person name="Wang K."/>
            <person name="Li T."/>
            <person name="Gao L."/>
            <person name="Zhang X."/>
            <person name="Wang H."/>
            <person name="Yang Z."/>
            <person name="Liu X."/>
            <person name="Jiang W."/>
            <person name="Mao L."/>
            <person name="Kong X."/>
            <person name="Jiao Y."/>
            <person name="Jia J."/>
        </authorList>
    </citation>
    <scope>NUCLEOTIDE SEQUENCE [LARGE SCALE GENOMIC DNA]</scope>
    <source>
        <strain evidence="3">cv. AL8/78</strain>
    </source>
</reference>
<protein>
    <recommendedName>
        <fullName evidence="1">VOC domain-containing protein</fullName>
    </recommendedName>
</protein>
<dbReference type="AlphaFoldDB" id="A0A453SBC8"/>
<reference evidence="3" key="1">
    <citation type="journal article" date="2014" name="Science">
        <title>Ancient hybridizations among the ancestral genomes of bread wheat.</title>
        <authorList>
            <consortium name="International Wheat Genome Sequencing Consortium,"/>
            <person name="Marcussen T."/>
            <person name="Sandve S.R."/>
            <person name="Heier L."/>
            <person name="Spannagl M."/>
            <person name="Pfeifer M."/>
            <person name="Jakobsen K.S."/>
            <person name="Wulff B.B."/>
            <person name="Steuernagel B."/>
            <person name="Mayer K.F."/>
            <person name="Olsen O.A."/>
        </authorList>
    </citation>
    <scope>NUCLEOTIDE SEQUENCE [LARGE SCALE GENOMIC DNA]</scope>
    <source>
        <strain evidence="3">cv. AL8/78</strain>
    </source>
</reference>
<dbReference type="SUPFAM" id="SSF54593">
    <property type="entry name" value="Glyoxalase/Bleomycin resistance protein/Dihydroxybiphenyl dioxygenase"/>
    <property type="match status" value="1"/>
</dbReference>
<proteinExistence type="predicted"/>
<dbReference type="Gene3D" id="3.10.180.10">
    <property type="entry name" value="2,3-Dihydroxybiphenyl 1,2-Dioxygenase, domain 1"/>
    <property type="match status" value="1"/>
</dbReference>
<dbReference type="Pfam" id="PF00903">
    <property type="entry name" value="Glyoxalase"/>
    <property type="match status" value="1"/>
</dbReference>
<keyword evidence="3" id="KW-1185">Reference proteome</keyword>
<reference evidence="2" key="4">
    <citation type="submission" date="2019-03" db="UniProtKB">
        <authorList>
            <consortium name="EnsemblPlants"/>
        </authorList>
    </citation>
    <scope>IDENTIFICATION</scope>
</reference>
<dbReference type="PROSITE" id="PS51819">
    <property type="entry name" value="VOC"/>
    <property type="match status" value="1"/>
</dbReference>
<dbReference type="PANTHER" id="PTHR46036:SF2">
    <property type="entry name" value="LACTOYLGLUTATHIONE LYASE GLX1"/>
    <property type="match status" value="1"/>
</dbReference>
<accession>A0A453SBC8</accession>
<dbReference type="PANTHER" id="PTHR46036">
    <property type="entry name" value="LACTOYLGLUTATHIONE LYASE"/>
    <property type="match status" value="1"/>
</dbReference>
<dbReference type="GO" id="GO:0005737">
    <property type="term" value="C:cytoplasm"/>
    <property type="evidence" value="ECO:0007669"/>
    <property type="project" value="TreeGrafter"/>
</dbReference>
<dbReference type="GO" id="GO:0004462">
    <property type="term" value="F:lactoylglutathione lyase activity"/>
    <property type="evidence" value="ECO:0007669"/>
    <property type="project" value="TreeGrafter"/>
</dbReference>
<evidence type="ECO:0000313" key="3">
    <source>
        <dbReference type="Proteomes" id="UP000015105"/>
    </source>
</evidence>
<dbReference type="Gramene" id="AET7Gv20881400.10">
    <property type="protein sequence ID" value="AET7Gv20881400.10"/>
    <property type="gene ID" value="AET7Gv20881400"/>
</dbReference>
<dbReference type="InterPro" id="IPR037523">
    <property type="entry name" value="VOC_core"/>
</dbReference>
<reference evidence="2" key="3">
    <citation type="journal article" date="2017" name="Nature">
        <title>Genome sequence of the progenitor of the wheat D genome Aegilops tauschii.</title>
        <authorList>
            <person name="Luo M.C."/>
            <person name="Gu Y.Q."/>
            <person name="Puiu D."/>
            <person name="Wang H."/>
            <person name="Twardziok S.O."/>
            <person name="Deal K.R."/>
            <person name="Huo N."/>
            <person name="Zhu T."/>
            <person name="Wang L."/>
            <person name="Wang Y."/>
            <person name="McGuire P.E."/>
            <person name="Liu S."/>
            <person name="Long H."/>
            <person name="Ramasamy R.K."/>
            <person name="Rodriguez J.C."/>
            <person name="Van S.L."/>
            <person name="Yuan L."/>
            <person name="Wang Z."/>
            <person name="Xia Z."/>
            <person name="Xiao L."/>
            <person name="Anderson O.D."/>
            <person name="Ouyang S."/>
            <person name="Liang Y."/>
            <person name="Zimin A.V."/>
            <person name="Pertea G."/>
            <person name="Qi P."/>
            <person name="Bennetzen J.L."/>
            <person name="Dai X."/>
            <person name="Dawson M.W."/>
            <person name="Muller H.G."/>
            <person name="Kugler K."/>
            <person name="Rivarola-Duarte L."/>
            <person name="Spannagl M."/>
            <person name="Mayer K.F.X."/>
            <person name="Lu F.H."/>
            <person name="Bevan M.W."/>
            <person name="Leroy P."/>
            <person name="Li P."/>
            <person name="You F.M."/>
            <person name="Sun Q."/>
            <person name="Liu Z."/>
            <person name="Lyons E."/>
            <person name="Wicker T."/>
            <person name="Salzberg S.L."/>
            <person name="Devos K.M."/>
            <person name="Dvorak J."/>
        </authorList>
    </citation>
    <scope>NUCLEOTIDE SEQUENCE [LARGE SCALE GENOMIC DNA]</scope>
    <source>
        <strain evidence="2">cv. AL8/78</strain>
    </source>
</reference>